<evidence type="ECO:0000313" key="3">
    <source>
        <dbReference type="Proteomes" id="UP000284207"/>
    </source>
</evidence>
<evidence type="ECO:0000256" key="1">
    <source>
        <dbReference type="SAM" id="MobiDB-lite"/>
    </source>
</evidence>
<dbReference type="InterPro" id="IPR013431">
    <property type="entry name" value="Delta_60_rpt"/>
</dbReference>
<comment type="caution">
    <text evidence="2">The sequence shown here is derived from an EMBL/GenBank/DDBJ whole genome shotgun (WGS) entry which is preliminary data.</text>
</comment>
<dbReference type="Pfam" id="PF17164">
    <property type="entry name" value="DUF5122"/>
    <property type="match status" value="1"/>
</dbReference>
<feature type="compositionally biased region" description="Polar residues" evidence="1">
    <location>
        <begin position="1"/>
        <end position="15"/>
    </location>
</feature>
<organism evidence="2 3">
    <name type="scientific">Pseudomonas moraviensis</name>
    <dbReference type="NCBI Taxonomy" id="321662"/>
    <lineage>
        <taxon>Bacteria</taxon>
        <taxon>Pseudomonadati</taxon>
        <taxon>Pseudomonadota</taxon>
        <taxon>Gammaproteobacteria</taxon>
        <taxon>Pseudomonadales</taxon>
        <taxon>Pseudomonadaceae</taxon>
        <taxon>Pseudomonas</taxon>
    </lineage>
</organism>
<gene>
    <name evidence="2" type="ORF">BK674_04645</name>
</gene>
<feature type="compositionally biased region" description="Low complexity" evidence="1">
    <location>
        <begin position="16"/>
        <end position="30"/>
    </location>
</feature>
<evidence type="ECO:0000313" key="2">
    <source>
        <dbReference type="EMBL" id="ROO02126.1"/>
    </source>
</evidence>
<proteinExistence type="predicted"/>
<dbReference type="Proteomes" id="UP000284207">
    <property type="component" value="Unassembled WGS sequence"/>
</dbReference>
<reference evidence="2 3" key="1">
    <citation type="submission" date="2016-10" db="EMBL/GenBank/DDBJ databases">
        <title>Comparative genome analysis of multiple Pseudomonas spp. focuses on biocontrol and plant growth promoting traits.</title>
        <authorList>
            <person name="Tao X.-Y."/>
            <person name="Taylor C.G."/>
        </authorList>
    </citation>
    <scope>NUCLEOTIDE SEQUENCE [LARGE SCALE GENOMIC DNA]</scope>
    <source>
        <strain evidence="2 3">36B3</strain>
    </source>
</reference>
<dbReference type="AlphaFoldDB" id="A0A423NV46"/>
<sequence>MLRTRGSSRSLQEHTNMSNSAAANSPNAQSAGELDELFGQRTLEFPGASKTIGRGVAITPSGQIMVSATVEQSGHSYYGLARLDGNGNPDPAFGDGGYLCGQFGTGLLSQGGSLIVDALGRIWMCGVVGVVTDKALEYQQVIARFSPDGSPDIEFGGDRSGYRIVPMRIPSLAGATHGHLILAKSVPQVTEPDRLLFVTSQRGSGLLTRLHFDGSDDLTFAANGWMPLTLPRVAISLLGIVQLGSGLILVHGKTEITNQGLVMAFDHSGNLAKAFGDEGILLLNIQRDGKPLESSVAKIVMQTAARLLLLGSAVESSEGEKLQHAFISGITYTGAMDETFNRKNPVITPATGALDLRQWQAGFALDDIDGQRIVAVGQTSGSTRGLLTAGFLVDGAEDDCFDVDGAKDISWPAIDACAQGSAILVLGRKDDSAKLVRLLTASATKRRDSTGL</sequence>
<dbReference type="EMBL" id="MOCA01000002">
    <property type="protein sequence ID" value="ROO02126.1"/>
    <property type="molecule type" value="Genomic_DNA"/>
</dbReference>
<name>A0A423NV46_9PSED</name>
<evidence type="ECO:0008006" key="4">
    <source>
        <dbReference type="Google" id="ProtNLM"/>
    </source>
</evidence>
<accession>A0A423NV46</accession>
<protein>
    <recommendedName>
        <fullName evidence="4">Delta-60 repeat domain-containing protein</fullName>
    </recommendedName>
</protein>
<feature type="region of interest" description="Disordered" evidence="1">
    <location>
        <begin position="1"/>
        <end position="30"/>
    </location>
</feature>